<protein>
    <recommendedName>
        <fullName evidence="7">Lsr2 family protein</fullName>
    </recommendedName>
</protein>
<dbReference type="GO" id="GO:0016746">
    <property type="term" value="F:acyltransferase activity"/>
    <property type="evidence" value="ECO:0007669"/>
    <property type="project" value="InterPro"/>
</dbReference>
<proteinExistence type="predicted"/>
<organism evidence="5 6">
    <name type="scientific">Georgenia thermotolerans</name>
    <dbReference type="NCBI Taxonomy" id="527326"/>
    <lineage>
        <taxon>Bacteria</taxon>
        <taxon>Bacillati</taxon>
        <taxon>Actinomycetota</taxon>
        <taxon>Actinomycetes</taxon>
        <taxon>Micrococcales</taxon>
        <taxon>Bogoriellaceae</taxon>
        <taxon>Georgenia</taxon>
    </lineage>
</organism>
<evidence type="ECO:0000313" key="5">
    <source>
        <dbReference type="EMBL" id="KAE8764683.1"/>
    </source>
</evidence>
<keyword evidence="1" id="KW-0238">DNA-binding</keyword>
<dbReference type="Gene3D" id="4.10.320.10">
    <property type="entry name" value="E3-binding domain"/>
    <property type="match status" value="1"/>
</dbReference>
<dbReference type="InterPro" id="IPR042261">
    <property type="entry name" value="Lsr2-like_dimerization"/>
</dbReference>
<evidence type="ECO:0000256" key="1">
    <source>
        <dbReference type="ARBA" id="ARBA00023125"/>
    </source>
</evidence>
<accession>A0A7J5US77</accession>
<dbReference type="Pfam" id="PF11774">
    <property type="entry name" value="Lsr2"/>
    <property type="match status" value="1"/>
</dbReference>
<dbReference type="EMBL" id="WHJE01000025">
    <property type="protein sequence ID" value="KAE8764683.1"/>
    <property type="molecule type" value="Genomic_DNA"/>
</dbReference>
<comment type="caution">
    <text evidence="5">The sequence shown here is derived from an EMBL/GenBank/DDBJ whole genome shotgun (WGS) entry which is preliminary data.</text>
</comment>
<dbReference type="InterPro" id="IPR024412">
    <property type="entry name" value="Lsr2_dim_dom"/>
</dbReference>
<evidence type="ECO:0000259" key="3">
    <source>
        <dbReference type="Pfam" id="PF11774"/>
    </source>
</evidence>
<reference evidence="5 6" key="1">
    <citation type="submission" date="2019-10" db="EMBL/GenBank/DDBJ databases">
        <title>Georgenia wutianyii sp. nov. and Georgenia yuyongxinii sp. nov. isolated from plateau pika (Ochotona curzoniae) in the Qinghai-Tibet plateau of China.</title>
        <authorList>
            <person name="Tian Z."/>
        </authorList>
    </citation>
    <scope>NUCLEOTIDE SEQUENCE [LARGE SCALE GENOMIC DNA]</scope>
    <source>
        <strain evidence="5 6">DSM 21501</strain>
    </source>
</reference>
<dbReference type="Gene3D" id="3.30.60.230">
    <property type="entry name" value="Lsr2, dimerization domain"/>
    <property type="match status" value="1"/>
</dbReference>
<sequence length="217" mass="23311">MVVAGTSAAGIVRSRLAAQLAELGAQRADVAAKVGPDRPLHWTFAIQRRADEFGRPCTVSSIDTNAVRPEPECRGFGGGAMASTSGTPECGSRLRPPPHLRLSGMATKTITELVSDISGKPIEQGKGRSVDFSYEGVLYRVDLTNEELADFENSLRPYLEAGRRIEGQRRRTSASSTKKRAFDPAAVRAWAAGQGIEVSPRGRITAEVVEKYRAAGN</sequence>
<evidence type="ECO:0000313" key="6">
    <source>
        <dbReference type="Proteomes" id="UP000451860"/>
    </source>
</evidence>
<feature type="domain" description="Lsr2 dimerization" evidence="3">
    <location>
        <begin position="105"/>
        <end position="165"/>
    </location>
</feature>
<name>A0A7J5US77_9MICO</name>
<dbReference type="AlphaFoldDB" id="A0A7J5US77"/>
<evidence type="ECO:0000256" key="2">
    <source>
        <dbReference type="SAM" id="MobiDB-lite"/>
    </source>
</evidence>
<gene>
    <name evidence="5" type="ORF">GB883_07680</name>
</gene>
<dbReference type="Pfam" id="PF23359">
    <property type="entry name" value="Lsr2_DNA-bd"/>
    <property type="match status" value="1"/>
</dbReference>
<keyword evidence="6" id="KW-1185">Reference proteome</keyword>
<dbReference type="Proteomes" id="UP000451860">
    <property type="component" value="Unassembled WGS sequence"/>
</dbReference>
<feature type="domain" description="Lsr2 DNA-binding" evidence="4">
    <location>
        <begin position="183"/>
        <end position="215"/>
    </location>
</feature>
<evidence type="ECO:0008006" key="7">
    <source>
        <dbReference type="Google" id="ProtNLM"/>
    </source>
</evidence>
<evidence type="ECO:0000259" key="4">
    <source>
        <dbReference type="Pfam" id="PF23359"/>
    </source>
</evidence>
<dbReference type="InterPro" id="IPR036625">
    <property type="entry name" value="E3-bd_dom_sf"/>
</dbReference>
<dbReference type="InterPro" id="IPR055370">
    <property type="entry name" value="Lsr2_DNA-bd"/>
</dbReference>
<dbReference type="GO" id="GO:0003677">
    <property type="term" value="F:DNA binding"/>
    <property type="evidence" value="ECO:0007669"/>
    <property type="project" value="UniProtKB-KW"/>
</dbReference>
<feature type="region of interest" description="Disordered" evidence="2">
    <location>
        <begin position="75"/>
        <end position="101"/>
    </location>
</feature>
<dbReference type="OrthoDB" id="4113332at2"/>